<dbReference type="STRING" id="1797768.A3C59_00075"/>
<sequence>MTKVAIITLNYNGKNDTLELLESLKKLQDPNSNFQTKTIVVDNASSDGSVSEIHKKFSEVDILQTGENLGFAGGYNKGIEYAKIWEPDYYFLINNDTIINSENLLEELIKTVKSEKEIGLVSPKIYFAKGFEFHKDRYSKEDLGKVIWFAGGNFDWKNIGNFHRGIDEVDRGNYDEVSQQEIFSGACVLIKSAVFEKVGLFNEDYYLYFEDSEFSKRTALAGFKIYYSGKVSIYHKVSQSTGIGSIITDYYSTRNRLIFGFKYGSKRVKFALIRQAFWQFIFGRIPQRQGILDFYFGMVGGKEELMDEVKNLEYPYKLSIGIVNYNTSDLTKKLLDSIFDEKSGFNKDTMEVIVLDNGNLDPAKNKIKEYLGRVKYLENEENEGFSKAYNKTIRFSLGENYLMLNSDIEAMDGSFVEVLKTAEELKGEAVAAGKLIFPNEIIQDNVFHLPTITGALKEYFLRQKGAYFMYAPKVEERIRVEGAAMAAYLIPQKILRKVGLLDENIFILFEDVEYARRLKRNCVPVYFAPNIKFLHHHGASTKKQGIEKSYEQLKTSSMYYHGKIYYWLLYYVMLFCQKFSGTRTPGEIR</sequence>
<evidence type="ECO:0000313" key="6">
    <source>
        <dbReference type="Proteomes" id="UP000176902"/>
    </source>
</evidence>
<dbReference type="SUPFAM" id="SSF53448">
    <property type="entry name" value="Nucleotide-diphospho-sugar transferases"/>
    <property type="match status" value="2"/>
</dbReference>
<proteinExistence type="inferred from homology"/>
<reference evidence="5 6" key="1">
    <citation type="journal article" date="2016" name="Nat. Commun.">
        <title>Thousands of microbial genomes shed light on interconnected biogeochemical processes in an aquifer system.</title>
        <authorList>
            <person name="Anantharaman K."/>
            <person name="Brown C.T."/>
            <person name="Hug L.A."/>
            <person name="Sharon I."/>
            <person name="Castelle C.J."/>
            <person name="Probst A.J."/>
            <person name="Thomas B.C."/>
            <person name="Singh A."/>
            <person name="Wilkins M.J."/>
            <person name="Karaoz U."/>
            <person name="Brodie E.L."/>
            <person name="Williams K.H."/>
            <person name="Hubbard S.S."/>
            <person name="Banfield J.F."/>
        </authorList>
    </citation>
    <scope>NUCLEOTIDE SEQUENCE [LARGE SCALE GENOMIC DNA]</scope>
</reference>
<keyword evidence="3" id="KW-0808">Transferase</keyword>
<dbReference type="CDD" id="cd04186">
    <property type="entry name" value="GT_2_like_c"/>
    <property type="match status" value="1"/>
</dbReference>
<dbReference type="GO" id="GO:0016757">
    <property type="term" value="F:glycosyltransferase activity"/>
    <property type="evidence" value="ECO:0007669"/>
    <property type="project" value="UniProtKB-KW"/>
</dbReference>
<comment type="similarity">
    <text evidence="1">Belongs to the glycosyltransferase 2 family.</text>
</comment>
<keyword evidence="2" id="KW-0328">Glycosyltransferase</keyword>
<evidence type="ECO:0000256" key="1">
    <source>
        <dbReference type="ARBA" id="ARBA00006739"/>
    </source>
</evidence>
<accession>A0A1F5JY79</accession>
<dbReference type="InterPro" id="IPR001173">
    <property type="entry name" value="Glyco_trans_2-like"/>
</dbReference>
<name>A0A1F5JY79_9BACT</name>
<dbReference type="InterPro" id="IPR029044">
    <property type="entry name" value="Nucleotide-diphossugar_trans"/>
</dbReference>
<dbReference type="Gene3D" id="3.90.550.10">
    <property type="entry name" value="Spore Coat Polysaccharide Biosynthesis Protein SpsA, Chain A"/>
    <property type="match status" value="2"/>
</dbReference>
<dbReference type="EMBL" id="MFCV01000008">
    <property type="protein sequence ID" value="OGE33625.1"/>
    <property type="molecule type" value="Genomic_DNA"/>
</dbReference>
<evidence type="ECO:0000256" key="2">
    <source>
        <dbReference type="ARBA" id="ARBA00022676"/>
    </source>
</evidence>
<dbReference type="AlphaFoldDB" id="A0A1F5JY79"/>
<protein>
    <recommendedName>
        <fullName evidence="4">Glycosyltransferase 2-like domain-containing protein</fullName>
    </recommendedName>
</protein>
<gene>
    <name evidence="5" type="ORF">A3C59_00075</name>
</gene>
<feature type="domain" description="Glycosyltransferase 2-like" evidence="4">
    <location>
        <begin position="6"/>
        <end position="142"/>
    </location>
</feature>
<evidence type="ECO:0000256" key="3">
    <source>
        <dbReference type="ARBA" id="ARBA00022679"/>
    </source>
</evidence>
<dbReference type="Pfam" id="PF00535">
    <property type="entry name" value="Glycos_transf_2"/>
    <property type="match status" value="2"/>
</dbReference>
<dbReference type="Proteomes" id="UP000176902">
    <property type="component" value="Unassembled WGS sequence"/>
</dbReference>
<feature type="domain" description="Glycosyltransferase 2-like" evidence="4">
    <location>
        <begin position="319"/>
        <end position="431"/>
    </location>
</feature>
<evidence type="ECO:0000313" key="5">
    <source>
        <dbReference type="EMBL" id="OGE33625.1"/>
    </source>
</evidence>
<evidence type="ECO:0000259" key="4">
    <source>
        <dbReference type="Pfam" id="PF00535"/>
    </source>
</evidence>
<dbReference type="PANTHER" id="PTHR43179:SF12">
    <property type="entry name" value="GALACTOFURANOSYLTRANSFERASE GLFT2"/>
    <property type="match status" value="1"/>
</dbReference>
<comment type="caution">
    <text evidence="5">The sequence shown here is derived from an EMBL/GenBank/DDBJ whole genome shotgun (WGS) entry which is preliminary data.</text>
</comment>
<organism evidence="5 6">
    <name type="scientific">Candidatus Daviesbacteria bacterium RIFCSPHIGHO2_02_FULL_36_13</name>
    <dbReference type="NCBI Taxonomy" id="1797768"/>
    <lineage>
        <taxon>Bacteria</taxon>
        <taxon>Candidatus Daviesiibacteriota</taxon>
    </lineage>
</organism>
<dbReference type="PANTHER" id="PTHR43179">
    <property type="entry name" value="RHAMNOSYLTRANSFERASE WBBL"/>
    <property type="match status" value="1"/>
</dbReference>